<dbReference type="EMBL" id="JANBOJ010000309">
    <property type="protein sequence ID" value="KAJ1719999.1"/>
    <property type="molecule type" value="Genomic_DNA"/>
</dbReference>
<keyword evidence="6" id="KW-0539">Nucleus</keyword>
<comment type="function">
    <text evidence="1">Nuclear serine protease which mediates apoptosis.</text>
</comment>
<dbReference type="PANTHER" id="PTHR46366:SF1">
    <property type="entry name" value="PDZ DOMAIN-CONTAINING PROTEIN C1685.05"/>
    <property type="match status" value="1"/>
</dbReference>
<evidence type="ECO:0000256" key="1">
    <source>
        <dbReference type="ARBA" id="ARBA00002558"/>
    </source>
</evidence>
<dbReference type="AlphaFoldDB" id="A0A9W7XSQ5"/>
<dbReference type="PROSITE" id="PS50106">
    <property type="entry name" value="PDZ"/>
    <property type="match status" value="1"/>
</dbReference>
<dbReference type="Gene3D" id="2.40.10.120">
    <property type="match status" value="2"/>
</dbReference>
<evidence type="ECO:0000256" key="5">
    <source>
        <dbReference type="ARBA" id="ARBA00021524"/>
    </source>
</evidence>
<dbReference type="Gene3D" id="2.30.42.10">
    <property type="match status" value="3"/>
</dbReference>
<evidence type="ECO:0000313" key="10">
    <source>
        <dbReference type="Proteomes" id="UP001149813"/>
    </source>
</evidence>
<evidence type="ECO:0000259" key="8">
    <source>
        <dbReference type="PROSITE" id="PS50106"/>
    </source>
</evidence>
<evidence type="ECO:0000256" key="7">
    <source>
        <dbReference type="SAM" id="MobiDB-lite"/>
    </source>
</evidence>
<name>A0A9W7XSQ5_9FUNG</name>
<dbReference type="SUPFAM" id="SSF50494">
    <property type="entry name" value="Trypsin-like serine proteases"/>
    <property type="match status" value="2"/>
</dbReference>
<evidence type="ECO:0000256" key="4">
    <source>
        <dbReference type="ARBA" id="ARBA00020338"/>
    </source>
</evidence>
<reference evidence="9" key="1">
    <citation type="submission" date="2022-07" db="EMBL/GenBank/DDBJ databases">
        <title>Phylogenomic reconstructions and comparative analyses of Kickxellomycotina fungi.</title>
        <authorList>
            <person name="Reynolds N.K."/>
            <person name="Stajich J.E."/>
            <person name="Barry K."/>
            <person name="Grigoriev I.V."/>
            <person name="Crous P."/>
            <person name="Smith M.E."/>
        </authorList>
    </citation>
    <scope>NUCLEOTIDE SEQUENCE</scope>
    <source>
        <strain evidence="9">NBRC 32514</strain>
    </source>
</reference>
<comment type="subcellular location">
    <subcellularLocation>
        <location evidence="2">Nucleus</location>
    </subcellularLocation>
</comment>
<dbReference type="Pfam" id="PF17820">
    <property type="entry name" value="PDZ_6"/>
    <property type="match status" value="1"/>
</dbReference>
<dbReference type="SUPFAM" id="SSF50156">
    <property type="entry name" value="PDZ domain-like"/>
    <property type="match status" value="3"/>
</dbReference>
<dbReference type="GO" id="GO:0006508">
    <property type="term" value="P:proteolysis"/>
    <property type="evidence" value="ECO:0007669"/>
    <property type="project" value="UniProtKB-KW"/>
</dbReference>
<evidence type="ECO:0000256" key="2">
    <source>
        <dbReference type="ARBA" id="ARBA00004123"/>
    </source>
</evidence>
<dbReference type="Pfam" id="PF13365">
    <property type="entry name" value="Trypsin_2"/>
    <property type="match status" value="1"/>
</dbReference>
<gene>
    <name evidence="9" type="ORF">LPJ53_005313</name>
</gene>
<dbReference type="InterPro" id="IPR001478">
    <property type="entry name" value="PDZ"/>
</dbReference>
<dbReference type="PRINTS" id="PR00834">
    <property type="entry name" value="PROTEASES2C"/>
</dbReference>
<dbReference type="GO" id="GO:0004252">
    <property type="term" value="F:serine-type endopeptidase activity"/>
    <property type="evidence" value="ECO:0007669"/>
    <property type="project" value="InterPro"/>
</dbReference>
<dbReference type="SMART" id="SM00228">
    <property type="entry name" value="PDZ"/>
    <property type="match status" value="2"/>
</dbReference>
<evidence type="ECO:0000256" key="3">
    <source>
        <dbReference type="ARBA" id="ARBA00010541"/>
    </source>
</evidence>
<feature type="region of interest" description="Disordered" evidence="7">
    <location>
        <begin position="1"/>
        <end position="50"/>
    </location>
</feature>
<dbReference type="OrthoDB" id="4217619at2759"/>
<dbReference type="InterPro" id="IPR009003">
    <property type="entry name" value="Peptidase_S1_PA"/>
</dbReference>
<organism evidence="9 10">
    <name type="scientific">Coemansia erecta</name>
    <dbReference type="NCBI Taxonomy" id="147472"/>
    <lineage>
        <taxon>Eukaryota</taxon>
        <taxon>Fungi</taxon>
        <taxon>Fungi incertae sedis</taxon>
        <taxon>Zoopagomycota</taxon>
        <taxon>Kickxellomycotina</taxon>
        <taxon>Kickxellomycetes</taxon>
        <taxon>Kickxellales</taxon>
        <taxon>Kickxellaceae</taxon>
        <taxon>Coemansia</taxon>
    </lineage>
</organism>
<dbReference type="InterPro" id="IPR041489">
    <property type="entry name" value="PDZ_6"/>
</dbReference>
<dbReference type="PANTHER" id="PTHR46366">
    <property type="entry name" value="PRO-APOPTOTIC SERINE PROTEASE NMA111"/>
    <property type="match status" value="1"/>
</dbReference>
<evidence type="ECO:0000313" key="9">
    <source>
        <dbReference type="EMBL" id="KAJ1719999.1"/>
    </source>
</evidence>
<proteinExistence type="inferred from homology"/>
<evidence type="ECO:0000256" key="6">
    <source>
        <dbReference type="ARBA" id="ARBA00023242"/>
    </source>
</evidence>
<comment type="similarity">
    <text evidence="3">Belongs to the peptidase S1C family.</text>
</comment>
<dbReference type="GO" id="GO:0005634">
    <property type="term" value="C:nucleus"/>
    <property type="evidence" value="ECO:0007669"/>
    <property type="project" value="UniProtKB-SubCell"/>
</dbReference>
<feature type="domain" description="PDZ" evidence="8">
    <location>
        <begin position="343"/>
        <end position="419"/>
    </location>
</feature>
<dbReference type="InterPro" id="IPR025926">
    <property type="entry name" value="PDZ-like_dom"/>
</dbReference>
<protein>
    <recommendedName>
        <fullName evidence="4">Pro-apoptotic serine protease NMA111</fullName>
    </recommendedName>
    <alternativeName>
        <fullName evidence="5">Pro-apoptotic serine protease nma111</fullName>
    </alternativeName>
</protein>
<accession>A0A9W7XSQ5</accession>
<dbReference type="InterPro" id="IPR001940">
    <property type="entry name" value="Peptidase_S1C"/>
</dbReference>
<dbReference type="Proteomes" id="UP001149813">
    <property type="component" value="Unassembled WGS sequence"/>
</dbReference>
<feature type="compositionally biased region" description="Basic and acidic residues" evidence="7">
    <location>
        <begin position="1"/>
        <end position="10"/>
    </location>
</feature>
<keyword evidence="10" id="KW-1185">Reference proteome</keyword>
<dbReference type="Pfam" id="PF12812">
    <property type="entry name" value="PDZ_1"/>
    <property type="match status" value="2"/>
</dbReference>
<dbReference type="InterPro" id="IPR036034">
    <property type="entry name" value="PDZ_sf"/>
</dbReference>
<sequence>MEQDASDRRQAACTADAGLQSSSGASEHRALRADSGAEAERRPAARNRRSTIAAAACTTKNSSAAAAARRRSFTYVETEAAGPGGSSGSRRRSLAAPDLMAVFYPPNTLAQPTISDTPFDGAGAASWEPTLERAIRSIVSIKATCVRSFDTESSGTYTATGFVVDAAAGLVLSNRHVVNPGPVVAQAVFVNYEEVDLQPVYRDPVHDFGFFRFDPRQLRFMQAEEIRLAPHKAKVGMEIRVVGNDAGEKLSILAGTLARLDRTAPEYGAGEYNDFNTFYMQAASGTSGGSSGSPVLDIHGDAVALNAGGSSKAASSFYLPLARVVAALGLVRRGQPVPRGTVQAELEHVPYDALRRLGLPVALETRARAAAPQAQGMLAVRAVLPGGPADGRLRAGDIVLAVDGRAHVDFAALEAAVDARVGRAVHVRVWRGAAEHAAALHVQDLHAITPGRFVEFGGGVVNDLSYQVARSYGIAVGGGVYVASSGHALGSAGAWRGSVVLRVGDAATPDVDAFAAAVAALHEGARAPVRFFALDRPHRQRVAVMSVATRWHALRMATRDAATGLWAYRDLARPAPPPAGLLRPLAAPAHALPASLAPAGRVWASFVDVAFTAPFLVDGMRSTRFRGPGLVVDGARGLVVCDRDTVPIAVGDVAVTVASSVVLPARVVLLHPTHNFAVVRFDPARLAGAPPPDAPLDAAHYAGGRRLEQGQEVHVVAVTGDQAPVVRRTRVAARTMVATAECSPPRFRCANVEGVRLDDQPVCLGGVLCAADGRVVGLWVSVSSQDASGKDTTAMVGLDVALLRPVVDALRATGRAPPLRSLDVDLCPMRPAAARAMGLSAERIAQAEAAATPERAPQLLCVAGLLAPNTPAAGLLCAGDVLLERDGRPVRDVSELAAVSAPAVDLVVLRDGRELSLHVPTTELDAMETRRIVHWCGALVQQPYRAVLEQVRRLPSMVYISCTLYGSPANSYGLRPGMWVVEVDSQPVATVDDFISTLQALRLHCSEKEGTAASRYVRVTVVDKSLVTRVLSLRVDNHYWPPWKLEQDASSPSGWKTVSHL</sequence>
<comment type="caution">
    <text evidence="9">The sequence shown here is derived from an EMBL/GenBank/DDBJ whole genome shotgun (WGS) entry which is preliminary data.</text>
</comment>